<comment type="caution">
    <text evidence="2">The sequence shown here is derived from an EMBL/GenBank/DDBJ whole genome shotgun (WGS) entry which is preliminary data.</text>
</comment>
<sequence>MSTKPPRVVAELGRPETPAETAARKAENSRLYKSRKTINNLVLSLIATLGVVVVIVLAVPRGDYTVDRSVDFVSVAAEAQPSVTQPLVVPELPDGWKANAAELRHSKTDNVTSWYIGWVTPNEQFAALSQGLDSNPSWVANELEKTLASGTETIGGIQWTVYDNRESHEDIGNVAYALATERNGNDYLVYGTADPSELTVLATTVAEQILSSEQSSESPTDSTEG</sequence>
<keyword evidence="1" id="KW-1133">Transmembrane helix</keyword>
<dbReference type="EMBL" id="JAAMOX010000001">
    <property type="protein sequence ID" value="NIH52258.1"/>
    <property type="molecule type" value="Genomic_DNA"/>
</dbReference>
<evidence type="ECO:0000256" key="1">
    <source>
        <dbReference type="SAM" id="Phobius"/>
    </source>
</evidence>
<dbReference type="Proteomes" id="UP000541033">
    <property type="component" value="Unassembled WGS sequence"/>
</dbReference>
<feature type="transmembrane region" description="Helical" evidence="1">
    <location>
        <begin position="38"/>
        <end position="59"/>
    </location>
</feature>
<name>A0A7X5QYC9_9MICO</name>
<accession>A0A7X5QYC9</accession>
<keyword evidence="1" id="KW-0472">Membrane</keyword>
<dbReference type="AlphaFoldDB" id="A0A7X5QYC9"/>
<reference evidence="2 3" key="1">
    <citation type="submission" date="2020-02" db="EMBL/GenBank/DDBJ databases">
        <title>Sequencing the genomes of 1000 actinobacteria strains.</title>
        <authorList>
            <person name="Klenk H.-P."/>
        </authorList>
    </citation>
    <scope>NUCLEOTIDE SEQUENCE [LARGE SCALE GENOMIC DNA]</scope>
    <source>
        <strain evidence="2 3">DSM 27960</strain>
    </source>
</reference>
<organism evidence="2 3">
    <name type="scientific">Lysinibacter cavernae</name>
    <dbReference type="NCBI Taxonomy" id="1640652"/>
    <lineage>
        <taxon>Bacteria</taxon>
        <taxon>Bacillati</taxon>
        <taxon>Actinomycetota</taxon>
        <taxon>Actinomycetes</taxon>
        <taxon>Micrococcales</taxon>
        <taxon>Microbacteriaceae</taxon>
        <taxon>Lysinibacter</taxon>
    </lineage>
</organism>
<keyword evidence="3" id="KW-1185">Reference proteome</keyword>
<evidence type="ECO:0000313" key="3">
    <source>
        <dbReference type="Proteomes" id="UP000541033"/>
    </source>
</evidence>
<dbReference type="RefSeq" id="WP_167146557.1">
    <property type="nucleotide sequence ID" value="NZ_JAAMOX010000001.1"/>
</dbReference>
<evidence type="ECO:0008006" key="4">
    <source>
        <dbReference type="Google" id="ProtNLM"/>
    </source>
</evidence>
<dbReference type="InterPro" id="IPR025339">
    <property type="entry name" value="DUF4245"/>
</dbReference>
<evidence type="ECO:0000313" key="2">
    <source>
        <dbReference type="EMBL" id="NIH52258.1"/>
    </source>
</evidence>
<proteinExistence type="predicted"/>
<keyword evidence="1" id="KW-0812">Transmembrane</keyword>
<dbReference type="Pfam" id="PF14030">
    <property type="entry name" value="DUF4245"/>
    <property type="match status" value="1"/>
</dbReference>
<gene>
    <name evidence="2" type="ORF">FHX76_000126</name>
</gene>
<protein>
    <recommendedName>
        <fullName evidence="4">DUF4245 domain-containing protein</fullName>
    </recommendedName>
</protein>